<keyword evidence="4" id="KW-1185">Reference proteome</keyword>
<dbReference type="PANTHER" id="PTHR47069:SF1">
    <property type="entry name" value="OS03G0580500 PROTEIN"/>
    <property type="match status" value="1"/>
</dbReference>
<dbReference type="Pfam" id="PF12776">
    <property type="entry name" value="Myb_DNA-bind_3"/>
    <property type="match status" value="1"/>
</dbReference>
<sequence>MGDKADWSDFFLKHLIDVCKGEIEAGNRPQGLWTSTGWKNIVAKFEAKTGDKRTKIQLKNKLDNLKKEYVWFMELKNYATGLGWDAAKGTVDCPQDWWDEHLARCNNREKGLKCNHVRFRKQGPKYLDDLDLIFGKVHVTGATAACPGDISSDESDDCVAEVPKPPPKDDVKLADLKQKGKRKRKSSCTIAESKEEKSPFYRMYKNTCLKIESAADRISSASATSASPTNVVPTIGEAMKMVEECGVEEGTPLMHTATML</sequence>
<accession>A0A811Q9V8</accession>
<dbReference type="OrthoDB" id="679580at2759"/>
<protein>
    <recommendedName>
        <fullName evidence="2">Myb/SANT-like domain-containing protein</fullName>
    </recommendedName>
</protein>
<dbReference type="PANTHER" id="PTHR47069">
    <property type="match status" value="1"/>
</dbReference>
<comment type="caution">
    <text evidence="3">The sequence shown here is derived from an EMBL/GenBank/DDBJ whole genome shotgun (WGS) entry which is preliminary data.</text>
</comment>
<evidence type="ECO:0000259" key="2">
    <source>
        <dbReference type="Pfam" id="PF12776"/>
    </source>
</evidence>
<feature type="domain" description="Myb/SANT-like" evidence="2">
    <location>
        <begin position="7"/>
        <end position="101"/>
    </location>
</feature>
<proteinExistence type="predicted"/>
<dbReference type="EMBL" id="CAJGYO010000010">
    <property type="protein sequence ID" value="CAD6257446.1"/>
    <property type="molecule type" value="Genomic_DNA"/>
</dbReference>
<reference evidence="3" key="1">
    <citation type="submission" date="2020-10" db="EMBL/GenBank/DDBJ databases">
        <authorList>
            <person name="Han B."/>
            <person name="Lu T."/>
            <person name="Zhao Q."/>
            <person name="Huang X."/>
            <person name="Zhao Y."/>
        </authorList>
    </citation>
    <scope>NUCLEOTIDE SEQUENCE</scope>
</reference>
<name>A0A811Q9V8_9POAL</name>
<evidence type="ECO:0000313" key="3">
    <source>
        <dbReference type="EMBL" id="CAD6257446.1"/>
    </source>
</evidence>
<organism evidence="3 4">
    <name type="scientific">Miscanthus lutarioriparius</name>
    <dbReference type="NCBI Taxonomy" id="422564"/>
    <lineage>
        <taxon>Eukaryota</taxon>
        <taxon>Viridiplantae</taxon>
        <taxon>Streptophyta</taxon>
        <taxon>Embryophyta</taxon>
        <taxon>Tracheophyta</taxon>
        <taxon>Spermatophyta</taxon>
        <taxon>Magnoliopsida</taxon>
        <taxon>Liliopsida</taxon>
        <taxon>Poales</taxon>
        <taxon>Poaceae</taxon>
        <taxon>PACMAD clade</taxon>
        <taxon>Panicoideae</taxon>
        <taxon>Andropogonodae</taxon>
        <taxon>Andropogoneae</taxon>
        <taxon>Saccharinae</taxon>
        <taxon>Miscanthus</taxon>
    </lineage>
</organism>
<dbReference type="InterPro" id="IPR024752">
    <property type="entry name" value="Myb/SANT-like_dom"/>
</dbReference>
<evidence type="ECO:0000313" key="4">
    <source>
        <dbReference type="Proteomes" id="UP000604825"/>
    </source>
</evidence>
<dbReference type="AlphaFoldDB" id="A0A811Q9V8"/>
<feature type="region of interest" description="Disordered" evidence="1">
    <location>
        <begin position="151"/>
        <end position="172"/>
    </location>
</feature>
<dbReference type="Proteomes" id="UP000604825">
    <property type="component" value="Unassembled WGS sequence"/>
</dbReference>
<gene>
    <name evidence="3" type="ORF">NCGR_LOCUS40931</name>
</gene>
<evidence type="ECO:0000256" key="1">
    <source>
        <dbReference type="SAM" id="MobiDB-lite"/>
    </source>
</evidence>